<feature type="region of interest" description="Disordered" evidence="1">
    <location>
        <begin position="328"/>
        <end position="386"/>
    </location>
</feature>
<feature type="compositionally biased region" description="Polar residues" evidence="1">
    <location>
        <begin position="329"/>
        <end position="340"/>
    </location>
</feature>
<feature type="compositionally biased region" description="Low complexity" evidence="1">
    <location>
        <begin position="61"/>
        <end position="77"/>
    </location>
</feature>
<accession>J3NLE8</accession>
<feature type="region of interest" description="Disordered" evidence="1">
    <location>
        <begin position="737"/>
        <end position="757"/>
    </location>
</feature>
<dbReference type="AlphaFoldDB" id="J3NLE8"/>
<proteinExistence type="predicted"/>
<dbReference type="eggNOG" id="ENOG502SGJJ">
    <property type="taxonomic scope" value="Eukaryota"/>
</dbReference>
<protein>
    <submittedName>
        <fullName evidence="2 3">Uncharacterized protein</fullName>
    </submittedName>
</protein>
<evidence type="ECO:0000313" key="2">
    <source>
        <dbReference type="EMBL" id="EJT82123.1"/>
    </source>
</evidence>
<feature type="compositionally biased region" description="Low complexity" evidence="1">
    <location>
        <begin position="156"/>
        <end position="201"/>
    </location>
</feature>
<reference evidence="2" key="2">
    <citation type="submission" date="2010-07" db="EMBL/GenBank/DDBJ databases">
        <authorList>
            <consortium name="The Broad Institute Genome Sequencing Platform"/>
            <consortium name="Broad Institute Genome Sequencing Center for Infectious Disease"/>
            <person name="Ma L.-J."/>
            <person name="Dead R."/>
            <person name="Young S."/>
            <person name="Zeng Q."/>
            <person name="Koehrsen M."/>
            <person name="Alvarado L."/>
            <person name="Berlin A."/>
            <person name="Chapman S.B."/>
            <person name="Chen Z."/>
            <person name="Freedman E."/>
            <person name="Gellesch M."/>
            <person name="Goldberg J."/>
            <person name="Griggs A."/>
            <person name="Gujja S."/>
            <person name="Heilman E.R."/>
            <person name="Heiman D."/>
            <person name="Hepburn T."/>
            <person name="Howarth C."/>
            <person name="Jen D."/>
            <person name="Larson L."/>
            <person name="Mehta T."/>
            <person name="Neiman D."/>
            <person name="Pearson M."/>
            <person name="Roberts A."/>
            <person name="Saif S."/>
            <person name="Shea T."/>
            <person name="Shenoy N."/>
            <person name="Sisk P."/>
            <person name="Stolte C."/>
            <person name="Sykes S."/>
            <person name="Walk T."/>
            <person name="White J."/>
            <person name="Yandava C."/>
            <person name="Haas B."/>
            <person name="Nusbaum C."/>
            <person name="Birren B."/>
        </authorList>
    </citation>
    <scope>NUCLEOTIDE SEQUENCE</scope>
    <source>
        <strain evidence="2">R3-111a-1</strain>
    </source>
</reference>
<reference evidence="3" key="5">
    <citation type="submission" date="2018-04" db="UniProtKB">
        <authorList>
            <consortium name="EnsemblFungi"/>
        </authorList>
    </citation>
    <scope>IDENTIFICATION</scope>
    <source>
        <strain evidence="3">R3-111a-1</strain>
    </source>
</reference>
<name>J3NLE8_GAET3</name>
<dbReference type="VEuPathDB" id="FungiDB:GGTG_02097"/>
<sequence length="891" mass="95158">MAPSTTGSSGVAATAGNGTNSPPAQRRPPVNVKGTSTHIHKKPTVVPVLPLPLTKPRHRTAPTALPSPSHTPASPTAVERATKSPTSASRVRSPTSPLAVEVDLPNLGALAIAPKTNGADVTSPKQDGARNGNGHQHKQLSAVDATVGVELAPASTQQQQLAPAGTAQGPPTTTTTTREPLATYRSTNAIPPPSITSSAAPDSYALPHPPRGKENIPPTANGFTMTQPPAFEAPRIPMHHPQLSLSDSSMFGAHSDSNNTSPVPPETGGYERPAHLNMPPLPPPPPSGYPPSGYPQFQPHHACQPIPGIPYYPAVQGPPGQGYVLAPRTPQSFHGSQGSNPPDVPVGFEENGYQHRSQPPMAANGHPSQQPVAANDHHSQPPVTANGHLAQHQQPVAANDHIAQHQQPMATGDHLPQQPMATKGHLPQQPIPANGHLPQPPMTANGAGVHAEVHNAFPPAPMSARQHGFVDSRSREISQMHQRDAYEYLELNFNNRETADVQVVVTFRGGPEGRPWRRPVLLYGHRLILGFSPSLRAHLQGSPHMGGTLELASDDPYQRTEVLWNCLASIYGRPLPEIPESDAFMAAAYVAAGHFLQLGAISMKGADDLIRLVDSWTQLEMACAVALDGAIHLSPGPLPPSQLTSDIILRYGHASEMLLAAIAGFVIDMFPHNYVVDSKYPLPRYTRIPAYPDAYRRDRELMAASSADAATTAPVRNESLRYSNPLLSQIKFGDVPLPNDGPADAPETQRPQPKKKATLADRLAACETDANRLLTSILANMPFCVLKDILESNGLGKGPGPSATSWPTMQTRYKIMSQIIAERESRRIDAAKAVMASAAADPSVRDRLSGTRPPQNGPVDGWEIVGWKEEIVDVDEAPKLVRTWVPLSSSI</sequence>
<dbReference type="Proteomes" id="UP000006039">
    <property type="component" value="Unassembled WGS sequence"/>
</dbReference>
<feature type="region of interest" description="Disordered" evidence="1">
    <location>
        <begin position="112"/>
        <end position="138"/>
    </location>
</feature>
<feature type="region of interest" description="Disordered" evidence="1">
    <location>
        <begin position="154"/>
        <end position="296"/>
    </location>
</feature>
<feature type="compositionally biased region" description="Low complexity" evidence="1">
    <location>
        <begin position="44"/>
        <end position="54"/>
    </location>
</feature>
<feature type="region of interest" description="Disordered" evidence="1">
    <location>
        <begin position="1"/>
        <end position="100"/>
    </location>
</feature>
<dbReference type="GeneID" id="20342555"/>
<reference evidence="2" key="3">
    <citation type="submission" date="2010-09" db="EMBL/GenBank/DDBJ databases">
        <title>Annotation of Gaeumannomyces graminis var. tritici R3-111a-1.</title>
        <authorList>
            <consortium name="The Broad Institute Genome Sequencing Platform"/>
            <person name="Ma L.-J."/>
            <person name="Dead R."/>
            <person name="Young S.K."/>
            <person name="Zeng Q."/>
            <person name="Gargeya S."/>
            <person name="Fitzgerald M."/>
            <person name="Haas B."/>
            <person name="Abouelleil A."/>
            <person name="Alvarado L."/>
            <person name="Arachchi H.M."/>
            <person name="Berlin A."/>
            <person name="Brown A."/>
            <person name="Chapman S.B."/>
            <person name="Chen Z."/>
            <person name="Dunbar C."/>
            <person name="Freedman E."/>
            <person name="Gearin G."/>
            <person name="Gellesch M."/>
            <person name="Goldberg J."/>
            <person name="Griggs A."/>
            <person name="Gujja S."/>
            <person name="Heiman D."/>
            <person name="Howarth C."/>
            <person name="Larson L."/>
            <person name="Lui A."/>
            <person name="MacDonald P.J.P."/>
            <person name="Mehta T."/>
            <person name="Montmayeur A."/>
            <person name="Murphy C."/>
            <person name="Neiman D."/>
            <person name="Pearson M."/>
            <person name="Priest M."/>
            <person name="Roberts A."/>
            <person name="Saif S."/>
            <person name="Shea T."/>
            <person name="Shenoy N."/>
            <person name="Sisk P."/>
            <person name="Stolte C."/>
            <person name="Sykes S."/>
            <person name="Yandava C."/>
            <person name="Wortman J."/>
            <person name="Nusbaum C."/>
            <person name="Birren B."/>
        </authorList>
    </citation>
    <scope>NUCLEOTIDE SEQUENCE</scope>
    <source>
        <strain evidence="2">R3-111a-1</strain>
    </source>
</reference>
<reference evidence="3" key="4">
    <citation type="journal article" date="2015" name="G3 (Bethesda)">
        <title>Genome sequences of three phytopathogenic species of the Magnaporthaceae family of fungi.</title>
        <authorList>
            <person name="Okagaki L.H."/>
            <person name="Nunes C.C."/>
            <person name="Sailsbery J."/>
            <person name="Clay B."/>
            <person name="Brown D."/>
            <person name="John T."/>
            <person name="Oh Y."/>
            <person name="Young N."/>
            <person name="Fitzgerald M."/>
            <person name="Haas B.J."/>
            <person name="Zeng Q."/>
            <person name="Young S."/>
            <person name="Adiconis X."/>
            <person name="Fan L."/>
            <person name="Levin J.Z."/>
            <person name="Mitchell T.K."/>
            <person name="Okubara P.A."/>
            <person name="Farman M.L."/>
            <person name="Kohn L.M."/>
            <person name="Birren B."/>
            <person name="Ma L.-J."/>
            <person name="Dean R.A."/>
        </authorList>
    </citation>
    <scope>NUCLEOTIDE SEQUENCE</scope>
    <source>
        <strain evidence="3">R3-111a-1</strain>
    </source>
</reference>
<dbReference type="EnsemblFungi" id="EJT82123">
    <property type="protein sequence ID" value="EJT82123"/>
    <property type="gene ID" value="GGTG_02097"/>
</dbReference>
<dbReference type="OrthoDB" id="5329403at2759"/>
<feature type="compositionally biased region" description="Polar residues" evidence="1">
    <location>
        <begin position="83"/>
        <end position="96"/>
    </location>
</feature>
<dbReference type="HOGENOM" id="CLU_349183_0_0_1"/>
<feature type="compositionally biased region" description="Polar residues" evidence="1">
    <location>
        <begin position="1"/>
        <end position="23"/>
    </location>
</feature>
<feature type="compositionally biased region" description="Polar residues" evidence="1">
    <location>
        <begin position="243"/>
        <end position="261"/>
    </location>
</feature>
<evidence type="ECO:0000256" key="1">
    <source>
        <dbReference type="SAM" id="MobiDB-lite"/>
    </source>
</evidence>
<feature type="compositionally biased region" description="Pro residues" evidence="1">
    <location>
        <begin position="279"/>
        <end position="293"/>
    </location>
</feature>
<organism evidence="2">
    <name type="scientific">Gaeumannomyces tritici (strain R3-111a-1)</name>
    <name type="common">Wheat and barley take-all root rot fungus</name>
    <name type="synonym">Gaeumannomyces graminis var. tritici</name>
    <dbReference type="NCBI Taxonomy" id="644352"/>
    <lineage>
        <taxon>Eukaryota</taxon>
        <taxon>Fungi</taxon>
        <taxon>Dikarya</taxon>
        <taxon>Ascomycota</taxon>
        <taxon>Pezizomycotina</taxon>
        <taxon>Sordariomycetes</taxon>
        <taxon>Sordariomycetidae</taxon>
        <taxon>Magnaporthales</taxon>
        <taxon>Magnaporthaceae</taxon>
        <taxon>Gaeumannomyces</taxon>
    </lineage>
</organism>
<dbReference type="RefSeq" id="XP_009218132.1">
    <property type="nucleotide sequence ID" value="XM_009219868.1"/>
</dbReference>
<feature type="region of interest" description="Disordered" evidence="1">
    <location>
        <begin position="410"/>
        <end position="436"/>
    </location>
</feature>
<evidence type="ECO:0000313" key="4">
    <source>
        <dbReference type="Proteomes" id="UP000006039"/>
    </source>
</evidence>
<keyword evidence="4" id="KW-1185">Reference proteome</keyword>
<dbReference type="EMBL" id="GL385395">
    <property type="protein sequence ID" value="EJT82123.1"/>
    <property type="molecule type" value="Genomic_DNA"/>
</dbReference>
<reference evidence="4" key="1">
    <citation type="submission" date="2010-07" db="EMBL/GenBank/DDBJ databases">
        <title>The genome sequence of Gaeumannomyces graminis var. tritici strain R3-111a-1.</title>
        <authorList>
            <consortium name="The Broad Institute Genome Sequencing Platform"/>
            <person name="Ma L.-J."/>
            <person name="Dead R."/>
            <person name="Young S."/>
            <person name="Zeng Q."/>
            <person name="Koehrsen M."/>
            <person name="Alvarado L."/>
            <person name="Berlin A."/>
            <person name="Chapman S.B."/>
            <person name="Chen Z."/>
            <person name="Freedman E."/>
            <person name="Gellesch M."/>
            <person name="Goldberg J."/>
            <person name="Griggs A."/>
            <person name="Gujja S."/>
            <person name="Heilman E.R."/>
            <person name="Heiman D."/>
            <person name="Hepburn T."/>
            <person name="Howarth C."/>
            <person name="Jen D."/>
            <person name="Larson L."/>
            <person name="Mehta T."/>
            <person name="Neiman D."/>
            <person name="Pearson M."/>
            <person name="Roberts A."/>
            <person name="Saif S."/>
            <person name="Shea T."/>
            <person name="Shenoy N."/>
            <person name="Sisk P."/>
            <person name="Stolte C."/>
            <person name="Sykes S."/>
            <person name="Walk T."/>
            <person name="White J."/>
            <person name="Yandava C."/>
            <person name="Haas B."/>
            <person name="Nusbaum C."/>
            <person name="Birren B."/>
        </authorList>
    </citation>
    <scope>NUCLEOTIDE SEQUENCE [LARGE SCALE GENOMIC DNA]</scope>
    <source>
        <strain evidence="4">R3-111a-1</strain>
    </source>
</reference>
<evidence type="ECO:0000313" key="3">
    <source>
        <dbReference type="EnsemblFungi" id="EJT82123"/>
    </source>
</evidence>
<gene>
    <name evidence="3" type="primary">20342555</name>
    <name evidence="2" type="ORF">GGTG_02097</name>
</gene>